<evidence type="ECO:0000256" key="1">
    <source>
        <dbReference type="SAM" id="MobiDB-lite"/>
    </source>
</evidence>
<sequence length="124" mass="13694">MKLPLVHGEEGPRAKTAEQDAGVAARTRQRTGRPKQPRVCSRFTCAARGPRDPQTARVLWQIWENSQSSYKSKSSICGVTESVGVGVRDVRVVGRRVAGDPGRQQRDTGRARAQGLARHHQVLR</sequence>
<evidence type="ECO:0000313" key="2">
    <source>
        <dbReference type="EMBL" id="CAF4918170.1"/>
    </source>
</evidence>
<organism evidence="2 3">
    <name type="scientific">Pieris macdunnoughi</name>
    <dbReference type="NCBI Taxonomy" id="345717"/>
    <lineage>
        <taxon>Eukaryota</taxon>
        <taxon>Metazoa</taxon>
        <taxon>Ecdysozoa</taxon>
        <taxon>Arthropoda</taxon>
        <taxon>Hexapoda</taxon>
        <taxon>Insecta</taxon>
        <taxon>Pterygota</taxon>
        <taxon>Neoptera</taxon>
        <taxon>Endopterygota</taxon>
        <taxon>Lepidoptera</taxon>
        <taxon>Glossata</taxon>
        <taxon>Ditrysia</taxon>
        <taxon>Papilionoidea</taxon>
        <taxon>Pieridae</taxon>
        <taxon>Pierinae</taxon>
        <taxon>Pieris</taxon>
    </lineage>
</organism>
<comment type="caution">
    <text evidence="2">The sequence shown here is derived from an EMBL/GenBank/DDBJ whole genome shotgun (WGS) entry which is preliminary data.</text>
</comment>
<dbReference type="EMBL" id="CAJOBZ010000052">
    <property type="protein sequence ID" value="CAF4918170.1"/>
    <property type="molecule type" value="Genomic_DNA"/>
</dbReference>
<name>A0A821W937_9NEOP</name>
<proteinExistence type="predicted"/>
<evidence type="ECO:0000313" key="3">
    <source>
        <dbReference type="Proteomes" id="UP000663880"/>
    </source>
</evidence>
<keyword evidence="3" id="KW-1185">Reference proteome</keyword>
<feature type="region of interest" description="Disordered" evidence="1">
    <location>
        <begin position="97"/>
        <end position="124"/>
    </location>
</feature>
<dbReference type="OrthoDB" id="1923159at2759"/>
<reference evidence="2" key="1">
    <citation type="submission" date="2021-02" db="EMBL/GenBank/DDBJ databases">
        <authorList>
            <person name="Steward A R."/>
        </authorList>
    </citation>
    <scope>NUCLEOTIDE SEQUENCE</scope>
</reference>
<dbReference type="AlphaFoldDB" id="A0A821W937"/>
<accession>A0A821W937</accession>
<feature type="compositionally biased region" description="Basic residues" evidence="1">
    <location>
        <begin position="27"/>
        <end position="36"/>
    </location>
</feature>
<feature type="region of interest" description="Disordered" evidence="1">
    <location>
        <begin position="1"/>
        <end position="39"/>
    </location>
</feature>
<protein>
    <submittedName>
        <fullName evidence="2">Uncharacterized protein</fullName>
    </submittedName>
</protein>
<feature type="compositionally biased region" description="Basic and acidic residues" evidence="1">
    <location>
        <begin position="7"/>
        <end position="18"/>
    </location>
</feature>
<dbReference type="Proteomes" id="UP000663880">
    <property type="component" value="Unassembled WGS sequence"/>
</dbReference>
<gene>
    <name evidence="2" type="ORF">PMACD_LOCUS12780</name>
</gene>